<evidence type="ECO:0000313" key="3">
    <source>
        <dbReference type="EMBL" id="GAA2398071.1"/>
    </source>
</evidence>
<comment type="caution">
    <text evidence="3">The sequence shown here is derived from an EMBL/GenBank/DDBJ whole genome shotgun (WGS) entry which is preliminary data.</text>
</comment>
<evidence type="ECO:0000256" key="2">
    <source>
        <dbReference type="SAM" id="Phobius"/>
    </source>
</evidence>
<name>A0ABP5VEB1_9ACTN</name>
<keyword evidence="2" id="KW-1133">Transmembrane helix</keyword>
<keyword evidence="4" id="KW-1185">Reference proteome</keyword>
<dbReference type="RefSeq" id="WP_344586228.1">
    <property type="nucleotide sequence ID" value="NZ_BAAARW010000001.1"/>
</dbReference>
<accession>A0ABP5VEB1</accession>
<evidence type="ECO:0000313" key="4">
    <source>
        <dbReference type="Proteomes" id="UP001501231"/>
    </source>
</evidence>
<organism evidence="3 4">
    <name type="scientific">Actinomadura vinacea</name>
    <dbReference type="NCBI Taxonomy" id="115336"/>
    <lineage>
        <taxon>Bacteria</taxon>
        <taxon>Bacillati</taxon>
        <taxon>Actinomycetota</taxon>
        <taxon>Actinomycetes</taxon>
        <taxon>Streptosporangiales</taxon>
        <taxon>Thermomonosporaceae</taxon>
        <taxon>Actinomadura</taxon>
    </lineage>
</organism>
<feature type="region of interest" description="Disordered" evidence="1">
    <location>
        <begin position="1"/>
        <end position="22"/>
    </location>
</feature>
<protein>
    <recommendedName>
        <fullName evidence="5">DUF4190 domain-containing protein</fullName>
    </recommendedName>
</protein>
<evidence type="ECO:0008006" key="5">
    <source>
        <dbReference type="Google" id="ProtNLM"/>
    </source>
</evidence>
<reference evidence="4" key="1">
    <citation type="journal article" date="2019" name="Int. J. Syst. Evol. Microbiol.">
        <title>The Global Catalogue of Microorganisms (GCM) 10K type strain sequencing project: providing services to taxonomists for standard genome sequencing and annotation.</title>
        <authorList>
            <consortium name="The Broad Institute Genomics Platform"/>
            <consortium name="The Broad Institute Genome Sequencing Center for Infectious Disease"/>
            <person name="Wu L."/>
            <person name="Ma J."/>
        </authorList>
    </citation>
    <scope>NUCLEOTIDE SEQUENCE [LARGE SCALE GENOMIC DNA]</scope>
    <source>
        <strain evidence="4">JCM 3325</strain>
    </source>
</reference>
<feature type="compositionally biased region" description="Pro residues" evidence="1">
    <location>
        <begin position="7"/>
        <end position="20"/>
    </location>
</feature>
<dbReference type="Proteomes" id="UP001501231">
    <property type="component" value="Unassembled WGS sequence"/>
</dbReference>
<proteinExistence type="predicted"/>
<keyword evidence="2" id="KW-0472">Membrane</keyword>
<feature type="transmembrane region" description="Helical" evidence="2">
    <location>
        <begin position="39"/>
        <end position="62"/>
    </location>
</feature>
<keyword evidence="2" id="KW-0812">Transmembrane</keyword>
<feature type="transmembrane region" description="Helical" evidence="2">
    <location>
        <begin position="96"/>
        <end position="116"/>
    </location>
</feature>
<gene>
    <name evidence="3" type="ORF">GCM10010191_00960</name>
</gene>
<dbReference type="EMBL" id="BAAARW010000001">
    <property type="protein sequence ID" value="GAA2398071.1"/>
    <property type="molecule type" value="Genomic_DNA"/>
</dbReference>
<sequence>MSTPGQRPYPPQPPPAPPGPRGRKAAVAALVLGLVSVPTLLFCGLGVPLALAGLVLGIVALVRARPGARRRAYEGGPPQPGTGPWDGVGRGPGRGMAIAGIVLSLITLATAGWLVIKVAGCGNPSRYPDEPSRRRCVEQEFPFAKPSAPAR</sequence>
<evidence type="ECO:0000256" key="1">
    <source>
        <dbReference type="SAM" id="MobiDB-lite"/>
    </source>
</evidence>